<feature type="domain" description="PpiC" evidence="2">
    <location>
        <begin position="119"/>
        <end position="239"/>
    </location>
</feature>
<dbReference type="Gene3D" id="1.10.8.1040">
    <property type="match status" value="1"/>
</dbReference>
<sequence length="315" mass="33552">MHLQRPFWVATLLSVGLLAACGEKPKTATQAAVRVNDGEITVHQINQALQQQRGLKPEQLDSASRQVLERLIDQELAVQSAVAQKLDRDPKVVAAMEAAKREIIARAYAEQVAEAVAKPSAQEVQQYYDDKPALFAKRRAYTLQEFTLKAGSIDPALLDTKMTQARNANEVAAALTAMDVRFEVSQSTQGAESLPMSVVDKIGTLNVGQNLVLAQGGKPLKVLHIAAAQPGPVSLEQATPAIEQFILNERKRQAVEAAIKAARSSAKIEYQGKFAEPAAAAASAAPALTPAPTPAAAPASQKLDDATLKKGLGLQ</sequence>
<proteinExistence type="predicted"/>
<organism evidence="3 4">
    <name type="scientific">Ideonella paludis</name>
    <dbReference type="NCBI Taxonomy" id="1233411"/>
    <lineage>
        <taxon>Bacteria</taxon>
        <taxon>Pseudomonadati</taxon>
        <taxon>Pseudomonadota</taxon>
        <taxon>Betaproteobacteria</taxon>
        <taxon>Burkholderiales</taxon>
        <taxon>Sphaerotilaceae</taxon>
        <taxon>Ideonella</taxon>
    </lineage>
</organism>
<dbReference type="InterPro" id="IPR000297">
    <property type="entry name" value="PPIase_PpiC"/>
</dbReference>
<dbReference type="InterPro" id="IPR014274">
    <property type="entry name" value="PPIase_EpsD"/>
</dbReference>
<evidence type="ECO:0000256" key="1">
    <source>
        <dbReference type="SAM" id="MobiDB-lite"/>
    </source>
</evidence>
<feature type="region of interest" description="Disordered" evidence="1">
    <location>
        <begin position="281"/>
        <end position="315"/>
    </location>
</feature>
<dbReference type="PROSITE" id="PS51257">
    <property type="entry name" value="PROKAR_LIPOPROTEIN"/>
    <property type="match status" value="1"/>
</dbReference>
<protein>
    <submittedName>
        <fullName evidence="3">EpsD family peptidyl-prolyl cis-trans isomerase</fullName>
        <ecNumber evidence="3">5.2.1.8</ecNumber>
    </submittedName>
</protein>
<dbReference type="Proteomes" id="UP000672097">
    <property type="component" value="Unassembled WGS sequence"/>
</dbReference>
<evidence type="ECO:0000313" key="3">
    <source>
        <dbReference type="EMBL" id="MBQ0933712.1"/>
    </source>
</evidence>
<keyword evidence="3" id="KW-0413">Isomerase</keyword>
<dbReference type="SUPFAM" id="SSF109998">
    <property type="entry name" value="Triger factor/SurA peptide-binding domain-like"/>
    <property type="match status" value="1"/>
</dbReference>
<keyword evidence="4" id="KW-1185">Reference proteome</keyword>
<dbReference type="InterPro" id="IPR027304">
    <property type="entry name" value="Trigger_fact/SurA_dom_sf"/>
</dbReference>
<dbReference type="EC" id="5.2.1.8" evidence="3"/>
<dbReference type="NCBIfam" id="TIGR02925">
    <property type="entry name" value="cis_trans_EpsD"/>
    <property type="match status" value="1"/>
</dbReference>
<dbReference type="GO" id="GO:0003755">
    <property type="term" value="F:peptidyl-prolyl cis-trans isomerase activity"/>
    <property type="evidence" value="ECO:0007669"/>
    <property type="project" value="UniProtKB-EC"/>
</dbReference>
<comment type="caution">
    <text evidence="3">The sequence shown here is derived from an EMBL/GenBank/DDBJ whole genome shotgun (WGS) entry which is preliminary data.</text>
</comment>
<name>A0ABS5DRE0_9BURK</name>
<dbReference type="EMBL" id="JAGQDG010000001">
    <property type="protein sequence ID" value="MBQ0933712.1"/>
    <property type="molecule type" value="Genomic_DNA"/>
</dbReference>
<evidence type="ECO:0000313" key="4">
    <source>
        <dbReference type="Proteomes" id="UP000672097"/>
    </source>
</evidence>
<accession>A0ABS5DRE0</accession>
<evidence type="ECO:0000259" key="2">
    <source>
        <dbReference type="Pfam" id="PF13145"/>
    </source>
</evidence>
<dbReference type="Pfam" id="PF13145">
    <property type="entry name" value="Rotamase_2"/>
    <property type="match status" value="1"/>
</dbReference>
<dbReference type="RefSeq" id="WP_210804940.1">
    <property type="nucleotide sequence ID" value="NZ_JAGQDG010000001.1"/>
</dbReference>
<reference evidence="3 4" key="1">
    <citation type="submission" date="2021-04" db="EMBL/GenBank/DDBJ databases">
        <title>The genome sequence of type strain Ideonella paludis KCTC 32238.</title>
        <authorList>
            <person name="Liu Y."/>
        </authorList>
    </citation>
    <scope>NUCLEOTIDE SEQUENCE [LARGE SCALE GENOMIC DNA]</scope>
    <source>
        <strain evidence="3 4">KCTC 32238</strain>
    </source>
</reference>
<dbReference type="Gene3D" id="6.10.140.970">
    <property type="match status" value="1"/>
</dbReference>
<gene>
    <name evidence="3" type="ORF">KAK11_00120</name>
</gene>